<evidence type="ECO:0000256" key="2">
    <source>
        <dbReference type="ARBA" id="ARBA00004496"/>
    </source>
</evidence>
<dbReference type="GO" id="GO:0005737">
    <property type="term" value="C:cytoplasm"/>
    <property type="evidence" value="ECO:0007669"/>
    <property type="project" value="UniProtKB-SubCell"/>
</dbReference>
<dbReference type="CDD" id="cd00367">
    <property type="entry name" value="PTS-HPr_like"/>
    <property type="match status" value="1"/>
</dbReference>
<dbReference type="InterPro" id="IPR000032">
    <property type="entry name" value="HPr-like"/>
</dbReference>
<evidence type="ECO:0000313" key="7">
    <source>
        <dbReference type="EMBL" id="KPL76542.1"/>
    </source>
</evidence>
<dbReference type="InterPro" id="IPR001020">
    <property type="entry name" value="PTS_HPr_His_P_site"/>
</dbReference>
<organism evidence="7 8">
    <name type="scientific">Ornatilinea apprima</name>
    <dbReference type="NCBI Taxonomy" id="1134406"/>
    <lineage>
        <taxon>Bacteria</taxon>
        <taxon>Bacillati</taxon>
        <taxon>Chloroflexota</taxon>
        <taxon>Anaerolineae</taxon>
        <taxon>Anaerolineales</taxon>
        <taxon>Anaerolineaceae</taxon>
        <taxon>Ornatilinea</taxon>
    </lineage>
</organism>
<dbReference type="EMBL" id="LGCL01000025">
    <property type="protein sequence ID" value="KPL76542.1"/>
    <property type="molecule type" value="Genomic_DNA"/>
</dbReference>
<evidence type="ECO:0000256" key="5">
    <source>
        <dbReference type="ARBA" id="ARBA00022683"/>
    </source>
</evidence>
<dbReference type="InterPro" id="IPR050399">
    <property type="entry name" value="HPr"/>
</dbReference>
<evidence type="ECO:0000256" key="3">
    <source>
        <dbReference type="ARBA" id="ARBA00020422"/>
    </source>
</evidence>
<dbReference type="PROSITE" id="PS00589">
    <property type="entry name" value="PTS_HPR_SER"/>
    <property type="match status" value="1"/>
</dbReference>
<dbReference type="PROSITE" id="PS51350">
    <property type="entry name" value="PTS_HPR_DOM"/>
    <property type="match status" value="1"/>
</dbReference>
<evidence type="ECO:0000259" key="6">
    <source>
        <dbReference type="PROSITE" id="PS51350"/>
    </source>
</evidence>
<reference evidence="7 8" key="1">
    <citation type="submission" date="2015-07" db="EMBL/GenBank/DDBJ databases">
        <title>Genome sequence of Ornatilinea apprima DSM 23815.</title>
        <authorList>
            <person name="Hemp J."/>
            <person name="Ward L.M."/>
            <person name="Pace L.A."/>
            <person name="Fischer W.W."/>
        </authorList>
    </citation>
    <scope>NUCLEOTIDE SEQUENCE [LARGE SCALE GENOMIC DNA]</scope>
    <source>
        <strain evidence="7 8">P3M-1</strain>
    </source>
</reference>
<dbReference type="AlphaFoldDB" id="A0A0P6X9Y0"/>
<dbReference type="PANTHER" id="PTHR33705">
    <property type="entry name" value="PHOSPHOCARRIER PROTEIN HPR"/>
    <property type="match status" value="1"/>
</dbReference>
<comment type="function">
    <text evidence="1">General (non sugar-specific) component of the phosphoenolpyruvate-dependent sugar phosphotransferase system (sugar PTS). This major carbohydrate active-transport system catalyzes the phosphorylation of incoming sugar substrates concomitantly with their translocation across the cell membrane. The phosphoryl group from phosphoenolpyruvate (PEP) is transferred to the phosphoryl carrier protein HPr by enzyme I. Phospho-HPr then transfers it to the PTS EIIA domain.</text>
</comment>
<dbReference type="Proteomes" id="UP000050417">
    <property type="component" value="Unassembled WGS sequence"/>
</dbReference>
<dbReference type="PANTHER" id="PTHR33705:SF2">
    <property type="entry name" value="PHOSPHOCARRIER PROTEIN NPR"/>
    <property type="match status" value="1"/>
</dbReference>
<dbReference type="PROSITE" id="PS00369">
    <property type="entry name" value="PTS_HPR_HIS"/>
    <property type="match status" value="1"/>
</dbReference>
<dbReference type="GO" id="GO:0009401">
    <property type="term" value="P:phosphoenolpyruvate-dependent sugar phosphotransferase system"/>
    <property type="evidence" value="ECO:0007669"/>
    <property type="project" value="UniProtKB-KW"/>
</dbReference>
<evidence type="ECO:0000256" key="4">
    <source>
        <dbReference type="ARBA" id="ARBA00022490"/>
    </source>
</evidence>
<feature type="domain" description="HPr" evidence="6">
    <location>
        <begin position="1"/>
        <end position="88"/>
    </location>
</feature>
<name>A0A0P6X9Y0_9CHLR</name>
<proteinExistence type="predicted"/>
<comment type="caution">
    <text evidence="7">The sequence shown here is derived from an EMBL/GenBank/DDBJ whole genome shotgun (WGS) entry which is preliminary data.</text>
</comment>
<accession>A0A0P6X9Y0</accession>
<evidence type="ECO:0000313" key="8">
    <source>
        <dbReference type="Proteomes" id="UP000050417"/>
    </source>
</evidence>
<comment type="subcellular location">
    <subcellularLocation>
        <location evidence="2">Cytoplasm</location>
    </subcellularLocation>
</comment>
<dbReference type="Gene3D" id="3.30.1340.10">
    <property type="entry name" value="HPr-like"/>
    <property type="match status" value="1"/>
</dbReference>
<dbReference type="RefSeq" id="WP_075063121.1">
    <property type="nucleotide sequence ID" value="NZ_LGCL01000025.1"/>
</dbReference>
<keyword evidence="5" id="KW-0598">Phosphotransferase system</keyword>
<protein>
    <recommendedName>
        <fullName evidence="3">Phosphocarrier protein HPr</fullName>
    </recommendedName>
</protein>
<dbReference type="PRINTS" id="PR00107">
    <property type="entry name" value="PHOSPHOCPHPR"/>
</dbReference>
<keyword evidence="4" id="KW-0963">Cytoplasm</keyword>
<gene>
    <name evidence="7" type="ORF">ADN00_11305</name>
</gene>
<evidence type="ECO:0000256" key="1">
    <source>
        <dbReference type="ARBA" id="ARBA00003681"/>
    </source>
</evidence>
<dbReference type="Pfam" id="PF00381">
    <property type="entry name" value="PTS-HPr"/>
    <property type="match status" value="1"/>
</dbReference>
<keyword evidence="8" id="KW-1185">Reference proteome</keyword>
<dbReference type="InterPro" id="IPR002114">
    <property type="entry name" value="PTS_HPr_Ser_P_site"/>
</dbReference>
<sequence>MPEITLTINNKVGLHARPASIFVREASKFKSTIKVRNGAREANAKSILNVLTLGADMGSVITISAEGEDAEQALQALQALHASNFGEAE</sequence>
<dbReference type="SUPFAM" id="SSF55594">
    <property type="entry name" value="HPr-like"/>
    <property type="match status" value="1"/>
</dbReference>
<dbReference type="NCBIfam" id="TIGR01003">
    <property type="entry name" value="PTS_HPr_family"/>
    <property type="match status" value="1"/>
</dbReference>
<dbReference type="InterPro" id="IPR035895">
    <property type="entry name" value="HPr-like_sf"/>
</dbReference>
<dbReference type="STRING" id="1134406.ADN00_11305"/>
<dbReference type="OrthoDB" id="9809047at2"/>